<dbReference type="EMBL" id="JACSPX010000001">
    <property type="protein sequence ID" value="MBD8011840.1"/>
    <property type="molecule type" value="Genomic_DNA"/>
</dbReference>
<proteinExistence type="predicted"/>
<protein>
    <submittedName>
        <fullName evidence="1">Uncharacterized protein</fullName>
    </submittedName>
</protein>
<dbReference type="RefSeq" id="WP_191712441.1">
    <property type="nucleotide sequence ID" value="NZ_JACSPX010000001.1"/>
</dbReference>
<name>A0ABR8W493_9MICO</name>
<evidence type="ECO:0000313" key="2">
    <source>
        <dbReference type="Proteomes" id="UP000611521"/>
    </source>
</evidence>
<organism evidence="1 2">
    <name type="scientific">Microbacterium commune</name>
    <dbReference type="NCBI Taxonomy" id="2762219"/>
    <lineage>
        <taxon>Bacteria</taxon>
        <taxon>Bacillati</taxon>
        <taxon>Actinomycetota</taxon>
        <taxon>Actinomycetes</taxon>
        <taxon>Micrococcales</taxon>
        <taxon>Microbacteriaceae</taxon>
        <taxon>Microbacterium</taxon>
    </lineage>
</organism>
<comment type="caution">
    <text evidence="1">The sequence shown here is derived from an EMBL/GenBank/DDBJ whole genome shotgun (WGS) entry which is preliminary data.</text>
</comment>
<reference evidence="1 2" key="1">
    <citation type="submission" date="2020-08" db="EMBL/GenBank/DDBJ databases">
        <title>A Genomic Blueprint of the Chicken Gut Microbiome.</title>
        <authorList>
            <person name="Gilroy R."/>
            <person name="Ravi A."/>
            <person name="Getino M."/>
            <person name="Pursley I."/>
            <person name="Horton D.L."/>
            <person name="Alikhan N.-F."/>
            <person name="Baker D."/>
            <person name="Gharbi K."/>
            <person name="Hall N."/>
            <person name="Watson M."/>
            <person name="Adriaenssens E.M."/>
            <person name="Foster-Nyarko E."/>
            <person name="Jarju S."/>
            <person name="Secka A."/>
            <person name="Antonio M."/>
            <person name="Oren A."/>
            <person name="Chaudhuri R."/>
            <person name="La Ragione R.M."/>
            <person name="Hildebrand F."/>
            <person name="Pallen M.J."/>
        </authorList>
    </citation>
    <scope>NUCLEOTIDE SEQUENCE [LARGE SCALE GENOMIC DNA]</scope>
    <source>
        <strain evidence="1 2">Re1</strain>
    </source>
</reference>
<gene>
    <name evidence="1" type="ORF">H9633_05965</name>
</gene>
<keyword evidence="2" id="KW-1185">Reference proteome</keyword>
<accession>A0ABR8W493</accession>
<dbReference type="Proteomes" id="UP000611521">
    <property type="component" value="Unassembled WGS sequence"/>
</dbReference>
<evidence type="ECO:0000313" key="1">
    <source>
        <dbReference type="EMBL" id="MBD8011840.1"/>
    </source>
</evidence>
<sequence>MFAITPPSASSADEMAALLGGVRLLDDAFDTLTQVRIELSRLIADSHWRADAVEILRASLIERRREADAHSAEVVAHRDDCLRGIT</sequence>